<dbReference type="Gene3D" id="1.20.81.30">
    <property type="entry name" value="Type II secretion system (T2SS), domain F"/>
    <property type="match status" value="2"/>
</dbReference>
<keyword evidence="13" id="KW-1185">Reference proteome</keyword>
<feature type="domain" description="Type II secretion system protein GspF" evidence="11">
    <location>
        <begin position="266"/>
        <end position="388"/>
    </location>
</feature>
<reference evidence="12 13" key="1">
    <citation type="submission" date="2019-03" db="EMBL/GenBank/DDBJ databases">
        <title>Genomic Encyclopedia of Type Strains, Phase IV (KMG-IV): sequencing the most valuable type-strain genomes for metagenomic binning, comparative biology and taxonomic classification.</title>
        <authorList>
            <person name="Goeker M."/>
        </authorList>
    </citation>
    <scope>NUCLEOTIDE SEQUENCE [LARGE SCALE GENOMIC DNA]</scope>
    <source>
        <strain evidence="12 13">DSM 16380</strain>
    </source>
</reference>
<evidence type="ECO:0000256" key="10">
    <source>
        <dbReference type="SAM" id="Phobius"/>
    </source>
</evidence>
<dbReference type="GO" id="GO:0005886">
    <property type="term" value="C:plasma membrane"/>
    <property type="evidence" value="ECO:0007669"/>
    <property type="project" value="UniProtKB-SubCell"/>
</dbReference>
<evidence type="ECO:0000256" key="4">
    <source>
        <dbReference type="ARBA" id="ARBA00022475"/>
    </source>
</evidence>
<protein>
    <submittedName>
        <fullName evidence="12">Protein transport protein HofC</fullName>
    </submittedName>
</protein>
<name>A0A4R2NCM5_9PAST</name>
<evidence type="ECO:0000256" key="5">
    <source>
        <dbReference type="ARBA" id="ARBA00022519"/>
    </source>
</evidence>
<dbReference type="PROSITE" id="PS00874">
    <property type="entry name" value="T2SP_F"/>
    <property type="match status" value="1"/>
</dbReference>
<dbReference type="OrthoDB" id="9805682at2"/>
<dbReference type="EMBL" id="SLXJ01000001">
    <property type="protein sequence ID" value="TCP18951.1"/>
    <property type="molecule type" value="Genomic_DNA"/>
</dbReference>
<dbReference type="AlphaFoldDB" id="A0A4R2NCM5"/>
<dbReference type="Pfam" id="PF00482">
    <property type="entry name" value="T2SSF"/>
    <property type="match status" value="2"/>
</dbReference>
<evidence type="ECO:0000256" key="2">
    <source>
        <dbReference type="ARBA" id="ARBA00005745"/>
    </source>
</evidence>
<evidence type="ECO:0000256" key="6">
    <source>
        <dbReference type="ARBA" id="ARBA00022692"/>
    </source>
</evidence>
<dbReference type="PRINTS" id="PR00812">
    <property type="entry name" value="BCTERIALGSPF"/>
</dbReference>
<keyword evidence="4" id="KW-1003">Cell membrane</keyword>
<evidence type="ECO:0000256" key="3">
    <source>
        <dbReference type="ARBA" id="ARBA00022448"/>
    </source>
</evidence>
<evidence type="ECO:0000259" key="11">
    <source>
        <dbReference type="Pfam" id="PF00482"/>
    </source>
</evidence>
<organism evidence="12 13">
    <name type="scientific">Nicoletella semolina</name>
    <dbReference type="NCBI Taxonomy" id="271160"/>
    <lineage>
        <taxon>Bacteria</taxon>
        <taxon>Pseudomonadati</taxon>
        <taxon>Pseudomonadota</taxon>
        <taxon>Gammaproteobacteria</taxon>
        <taxon>Pasteurellales</taxon>
        <taxon>Pasteurellaceae</taxon>
        <taxon>Nicoletella</taxon>
    </lineage>
</organism>
<evidence type="ECO:0000256" key="7">
    <source>
        <dbReference type="ARBA" id="ARBA00022989"/>
    </source>
</evidence>
<dbReference type="PANTHER" id="PTHR30012:SF7">
    <property type="entry name" value="PROTEIN TRANSPORT PROTEIN HOFC HOMOLOG"/>
    <property type="match status" value="1"/>
</dbReference>
<dbReference type="RefSeq" id="WP_132500548.1">
    <property type="nucleotide sequence ID" value="NZ_LVXA01000001.1"/>
</dbReference>
<keyword evidence="5" id="KW-0997">Cell inner membrane</keyword>
<dbReference type="Proteomes" id="UP000295537">
    <property type="component" value="Unassembled WGS sequence"/>
</dbReference>
<dbReference type="InterPro" id="IPR003004">
    <property type="entry name" value="GspF/PilC"/>
</dbReference>
<dbReference type="GO" id="GO:0015628">
    <property type="term" value="P:protein secretion by the type II secretion system"/>
    <property type="evidence" value="ECO:0007669"/>
    <property type="project" value="TreeGrafter"/>
</dbReference>
<evidence type="ECO:0000256" key="1">
    <source>
        <dbReference type="ARBA" id="ARBA00004429"/>
    </source>
</evidence>
<evidence type="ECO:0000313" key="12">
    <source>
        <dbReference type="EMBL" id="TCP18951.1"/>
    </source>
</evidence>
<evidence type="ECO:0000256" key="9">
    <source>
        <dbReference type="RuleBase" id="RU003923"/>
    </source>
</evidence>
<feature type="transmembrane region" description="Helical" evidence="10">
    <location>
        <begin position="369"/>
        <end position="389"/>
    </location>
</feature>
<accession>A0A4R2NCM5</accession>
<gene>
    <name evidence="12" type="ORF">EV693_101218</name>
</gene>
<evidence type="ECO:0000313" key="13">
    <source>
        <dbReference type="Proteomes" id="UP000295537"/>
    </source>
</evidence>
<dbReference type="InterPro" id="IPR042094">
    <property type="entry name" value="T2SS_GspF_sf"/>
</dbReference>
<keyword evidence="8 10" id="KW-0472">Membrane</keyword>
<keyword evidence="7 10" id="KW-1133">Transmembrane helix</keyword>
<dbReference type="PANTHER" id="PTHR30012">
    <property type="entry name" value="GENERAL SECRETION PATHWAY PROTEIN"/>
    <property type="match status" value="1"/>
</dbReference>
<feature type="domain" description="Type II secretion system protein GspF" evidence="11">
    <location>
        <begin position="64"/>
        <end position="186"/>
    </location>
</feature>
<sequence length="397" mass="45832">MLKIYEYRWKAINRFGQRRYGKSLSITQENLEQQLIAKGYQQIKLIRNFTLTKRVKPTEITQLLTQLALLLDAAIPLKQALAMLLENCDRLPLYQWLYMIIENIEKGFSFSTSLEKSGKYLQLQEIQLIKMGEISGNLPVLLSNLAQARNKSEKLTKKIKKIMFYPAIVLAISMTLAILLLLFIVPQFVALYGDNDSLPIMTKILFYLSQFLQHSIIYLIIALSFTYLIAYFINKKTAYIQKIIFKLLSVMPLFKNIINQSRIIYFCQNCALMLNAHIRLDKALTSFLSEKTKDPILQQEVQFSLQLLEKGFQLSDGLNPHHFNAEVIQMIRIGEKSSQLVKMFESITTIYQQKLDHQIDLLSQLLEPMLMLILGIIVGSIIIGLYLPIFDMGTMVK</sequence>
<comment type="subcellular location">
    <subcellularLocation>
        <location evidence="1 9">Cell inner membrane</location>
        <topology evidence="1 9">Multi-pass membrane protein</topology>
    </subcellularLocation>
</comment>
<dbReference type="InterPro" id="IPR018076">
    <property type="entry name" value="T2SS_GspF_dom"/>
</dbReference>
<keyword evidence="6 9" id="KW-0812">Transmembrane</keyword>
<evidence type="ECO:0000256" key="8">
    <source>
        <dbReference type="ARBA" id="ARBA00023136"/>
    </source>
</evidence>
<comment type="caution">
    <text evidence="12">The sequence shown here is derived from an EMBL/GenBank/DDBJ whole genome shotgun (WGS) entry which is preliminary data.</text>
</comment>
<comment type="similarity">
    <text evidence="2 9">Belongs to the GSP F family.</text>
</comment>
<feature type="transmembrane region" description="Helical" evidence="10">
    <location>
        <begin position="164"/>
        <end position="191"/>
    </location>
</feature>
<dbReference type="InterPro" id="IPR001992">
    <property type="entry name" value="T2SS_GspF/T4SS_PilC_CS"/>
</dbReference>
<keyword evidence="3 9" id="KW-0813">Transport</keyword>
<proteinExistence type="inferred from homology"/>
<feature type="transmembrane region" description="Helical" evidence="10">
    <location>
        <begin position="211"/>
        <end position="233"/>
    </location>
</feature>